<organism evidence="15 16">
    <name type="scientific">Fusibacillus kribbianus</name>
    <dbReference type="NCBI Taxonomy" id="3044208"/>
    <lineage>
        <taxon>Bacteria</taxon>
        <taxon>Bacillati</taxon>
        <taxon>Bacillota</taxon>
        <taxon>Clostridia</taxon>
        <taxon>Lachnospirales</taxon>
        <taxon>Lachnospiraceae</taxon>
        <taxon>Fusibacillus</taxon>
    </lineage>
</organism>
<dbReference type="GO" id="GO:0005737">
    <property type="term" value="C:cytoplasm"/>
    <property type="evidence" value="ECO:0007669"/>
    <property type="project" value="UniProtKB-ARBA"/>
</dbReference>
<dbReference type="GO" id="GO:0046872">
    <property type="term" value="F:metal ion binding"/>
    <property type="evidence" value="ECO:0007669"/>
    <property type="project" value="UniProtKB-UniRule"/>
</dbReference>
<sequence length="219" mass="23536">MLILSPSILAADFTKLGEQIKETVEAGAEYIHLDVMDGMFVPQISFGMPVIETIRSCTDKVFDVHLMIQDPGRYIETFAKTGADIITVHAEACTHLDRVIQQIKAAGVKAGVALNPATPLSALDYVLDELDMVLIMTVNPGFGGQKLIPYCLKKVSDLRAMMKERGLDIDIQVDGGIKASNAKEVIEAGANVLVGGSAVFSGDVAANTKAFMDVFAEFE</sequence>
<dbReference type="FunFam" id="3.20.20.70:FF:000004">
    <property type="entry name" value="Ribulose-phosphate 3-epimerase"/>
    <property type="match status" value="1"/>
</dbReference>
<dbReference type="EC" id="5.1.3.1" evidence="7 10"/>
<comment type="similarity">
    <text evidence="6 10 11">Belongs to the ribulose-phosphate 3-epimerase family.</text>
</comment>
<dbReference type="GO" id="GO:0004750">
    <property type="term" value="F:D-ribulose-phosphate 3-epimerase activity"/>
    <property type="evidence" value="ECO:0007669"/>
    <property type="project" value="UniProtKB-UniRule"/>
</dbReference>
<keyword evidence="10 11" id="KW-0119">Carbohydrate metabolism</keyword>
<dbReference type="SUPFAM" id="SSF51366">
    <property type="entry name" value="Ribulose-phoshate binding barrel"/>
    <property type="match status" value="1"/>
</dbReference>
<dbReference type="GO" id="GO:0006098">
    <property type="term" value="P:pentose-phosphate shunt"/>
    <property type="evidence" value="ECO:0007669"/>
    <property type="project" value="UniProtKB-UniRule"/>
</dbReference>
<evidence type="ECO:0000256" key="4">
    <source>
        <dbReference type="ARBA" id="ARBA00001947"/>
    </source>
</evidence>
<evidence type="ECO:0000256" key="10">
    <source>
        <dbReference type="HAMAP-Rule" id="MF_02227"/>
    </source>
</evidence>
<gene>
    <name evidence="10 15" type="primary">rpe</name>
    <name evidence="15" type="ORF">QJ036_07785</name>
</gene>
<dbReference type="HAMAP" id="MF_02227">
    <property type="entry name" value="RPE"/>
    <property type="match status" value="1"/>
</dbReference>
<evidence type="ECO:0000256" key="1">
    <source>
        <dbReference type="ARBA" id="ARBA00001782"/>
    </source>
</evidence>
<keyword evidence="8 10" id="KW-0479">Metal-binding</keyword>
<evidence type="ECO:0000256" key="13">
    <source>
        <dbReference type="PIRSR" id="PIRSR001461-2"/>
    </source>
</evidence>
<feature type="active site" description="Proton donor" evidence="10 12">
    <location>
        <position position="174"/>
    </location>
</feature>
<dbReference type="EMBL" id="JASGBQ010000011">
    <property type="protein sequence ID" value="MDI9242371.1"/>
    <property type="molecule type" value="Genomic_DNA"/>
</dbReference>
<evidence type="ECO:0000256" key="9">
    <source>
        <dbReference type="ARBA" id="ARBA00023235"/>
    </source>
</evidence>
<evidence type="ECO:0000256" key="3">
    <source>
        <dbReference type="ARBA" id="ARBA00001941"/>
    </source>
</evidence>
<dbReference type="PANTHER" id="PTHR11749">
    <property type="entry name" value="RIBULOSE-5-PHOSPHATE-3-EPIMERASE"/>
    <property type="match status" value="1"/>
</dbReference>
<dbReference type="Gene3D" id="3.20.20.70">
    <property type="entry name" value="Aldolase class I"/>
    <property type="match status" value="1"/>
</dbReference>
<evidence type="ECO:0000256" key="11">
    <source>
        <dbReference type="PIRNR" id="PIRNR001461"/>
    </source>
</evidence>
<feature type="active site" description="Proton acceptor" evidence="10 12">
    <location>
        <position position="34"/>
    </location>
</feature>
<proteinExistence type="inferred from homology"/>
<dbReference type="PIRSF" id="PIRSF001461">
    <property type="entry name" value="RPE"/>
    <property type="match status" value="1"/>
</dbReference>
<name>A0AAP4B988_9FIRM</name>
<feature type="binding site" evidence="10 13">
    <location>
        <position position="34"/>
    </location>
    <ligand>
        <name>a divalent metal cation</name>
        <dbReference type="ChEBI" id="CHEBI:60240"/>
    </ligand>
</feature>
<dbReference type="GO" id="GO:0019323">
    <property type="term" value="P:pentose catabolic process"/>
    <property type="evidence" value="ECO:0007669"/>
    <property type="project" value="UniProtKB-UniRule"/>
</dbReference>
<feature type="binding site" evidence="10 13">
    <location>
        <position position="32"/>
    </location>
    <ligand>
        <name>a divalent metal cation</name>
        <dbReference type="ChEBI" id="CHEBI:60240"/>
    </ligand>
</feature>
<keyword evidence="13" id="KW-0862">Zinc</keyword>
<feature type="binding site" evidence="10 14">
    <location>
        <begin position="196"/>
        <end position="197"/>
    </location>
    <ligand>
        <name>substrate</name>
    </ligand>
</feature>
<evidence type="ECO:0000256" key="8">
    <source>
        <dbReference type="ARBA" id="ARBA00022723"/>
    </source>
</evidence>
<dbReference type="Proteomes" id="UP001300383">
    <property type="component" value="Unassembled WGS sequence"/>
</dbReference>
<comment type="catalytic activity">
    <reaction evidence="1 10 11">
        <text>D-ribulose 5-phosphate = D-xylulose 5-phosphate</text>
        <dbReference type="Rhea" id="RHEA:13677"/>
        <dbReference type="ChEBI" id="CHEBI:57737"/>
        <dbReference type="ChEBI" id="CHEBI:58121"/>
        <dbReference type="EC" id="5.1.3.1"/>
    </reaction>
</comment>
<comment type="caution">
    <text evidence="15">The sequence shown here is derived from an EMBL/GenBank/DDBJ whole genome shotgun (WGS) entry which is preliminary data.</text>
</comment>
<protein>
    <recommendedName>
        <fullName evidence="7 10">Ribulose-phosphate 3-epimerase</fullName>
        <ecNumber evidence="7 10">5.1.3.1</ecNumber>
    </recommendedName>
</protein>
<keyword evidence="16" id="KW-1185">Reference proteome</keyword>
<comment type="cofactor">
    <cofactor evidence="5">
        <name>Fe(2+)</name>
        <dbReference type="ChEBI" id="CHEBI:29033"/>
    </cofactor>
</comment>
<comment type="cofactor">
    <cofactor evidence="4">
        <name>Zn(2+)</name>
        <dbReference type="ChEBI" id="CHEBI:29105"/>
    </cofactor>
</comment>
<evidence type="ECO:0000256" key="2">
    <source>
        <dbReference type="ARBA" id="ARBA00001936"/>
    </source>
</evidence>
<dbReference type="InterPro" id="IPR000056">
    <property type="entry name" value="Ribul_P_3_epim-like"/>
</dbReference>
<accession>A0AAP4B988</accession>
<evidence type="ECO:0000313" key="15">
    <source>
        <dbReference type="EMBL" id="MDI9242371.1"/>
    </source>
</evidence>
<evidence type="ECO:0000313" key="16">
    <source>
        <dbReference type="Proteomes" id="UP001300383"/>
    </source>
</evidence>
<dbReference type="NCBIfam" id="NF004076">
    <property type="entry name" value="PRK05581.1-4"/>
    <property type="match status" value="1"/>
</dbReference>
<reference evidence="15 16" key="1">
    <citation type="submission" date="2023-05" db="EMBL/GenBank/DDBJ databases">
        <title>[ruminococcus] sp. nov., isolated from a pig farm feces dump.</title>
        <authorList>
            <person name="Chang Y.-H."/>
        </authorList>
    </citation>
    <scope>NUCLEOTIDE SEQUENCE [LARGE SCALE GENOMIC DNA]</scope>
    <source>
        <strain evidence="15 16">YH-rum2234</strain>
    </source>
</reference>
<feature type="binding site" evidence="10 14">
    <location>
        <position position="7"/>
    </location>
    <ligand>
        <name>substrate</name>
    </ligand>
</feature>
<comment type="pathway">
    <text evidence="10">Carbohydrate degradation.</text>
</comment>
<dbReference type="CDD" id="cd00429">
    <property type="entry name" value="RPE"/>
    <property type="match status" value="1"/>
</dbReference>
<comment type="cofactor">
    <cofactor evidence="3">
        <name>Co(2+)</name>
        <dbReference type="ChEBI" id="CHEBI:48828"/>
    </cofactor>
</comment>
<comment type="cofactor">
    <cofactor evidence="2">
        <name>Mn(2+)</name>
        <dbReference type="ChEBI" id="CHEBI:29035"/>
    </cofactor>
</comment>
<keyword evidence="9 10" id="KW-0413">Isomerase</keyword>
<keyword evidence="13" id="KW-0170">Cobalt</keyword>
<dbReference type="Pfam" id="PF00834">
    <property type="entry name" value="Ribul_P_3_epim"/>
    <property type="match status" value="1"/>
</dbReference>
<dbReference type="InterPro" id="IPR011060">
    <property type="entry name" value="RibuloseP-bd_barrel"/>
</dbReference>
<dbReference type="AlphaFoldDB" id="A0AAP4B988"/>
<feature type="binding site" evidence="10 14">
    <location>
        <position position="65"/>
    </location>
    <ligand>
        <name>substrate</name>
    </ligand>
</feature>
<comment type="function">
    <text evidence="10">Catalyzes the reversible epimerization of D-ribulose 5-phosphate to D-xylulose 5-phosphate.</text>
</comment>
<feature type="binding site" evidence="10 14">
    <location>
        <begin position="141"/>
        <end position="144"/>
    </location>
    <ligand>
        <name>substrate</name>
    </ligand>
</feature>
<dbReference type="InterPro" id="IPR013785">
    <property type="entry name" value="Aldolase_TIM"/>
</dbReference>
<comment type="cofactor">
    <cofactor evidence="10 13">
        <name>a divalent metal cation</name>
        <dbReference type="ChEBI" id="CHEBI:60240"/>
    </cofactor>
    <text evidence="10 13">Binds 1 divalent metal cation per subunit.</text>
</comment>
<feature type="binding site" evidence="10 13">
    <location>
        <position position="65"/>
    </location>
    <ligand>
        <name>a divalent metal cation</name>
        <dbReference type="ChEBI" id="CHEBI:60240"/>
    </ligand>
</feature>
<evidence type="ECO:0000256" key="5">
    <source>
        <dbReference type="ARBA" id="ARBA00001954"/>
    </source>
</evidence>
<feature type="binding site" evidence="10">
    <location>
        <begin position="174"/>
        <end position="176"/>
    </location>
    <ligand>
        <name>substrate</name>
    </ligand>
</feature>
<dbReference type="NCBIfam" id="TIGR01163">
    <property type="entry name" value="rpe"/>
    <property type="match status" value="1"/>
</dbReference>
<evidence type="ECO:0000256" key="14">
    <source>
        <dbReference type="PIRSR" id="PIRSR001461-3"/>
    </source>
</evidence>
<keyword evidence="13" id="KW-0464">Manganese</keyword>
<evidence type="ECO:0000256" key="7">
    <source>
        <dbReference type="ARBA" id="ARBA00013188"/>
    </source>
</evidence>
<dbReference type="RefSeq" id="WP_283230819.1">
    <property type="nucleotide sequence ID" value="NZ_JASGBQ010000011.1"/>
</dbReference>
<evidence type="ECO:0000256" key="12">
    <source>
        <dbReference type="PIRSR" id="PIRSR001461-1"/>
    </source>
</evidence>
<dbReference type="InterPro" id="IPR026019">
    <property type="entry name" value="Ribul_P_3_epim"/>
</dbReference>
<feature type="binding site" evidence="10 13">
    <location>
        <position position="174"/>
    </location>
    <ligand>
        <name>a divalent metal cation</name>
        <dbReference type="ChEBI" id="CHEBI:60240"/>
    </ligand>
</feature>
<feature type="binding site" evidence="14">
    <location>
        <position position="176"/>
    </location>
    <ligand>
        <name>substrate</name>
    </ligand>
</feature>
<evidence type="ECO:0000256" key="6">
    <source>
        <dbReference type="ARBA" id="ARBA00009541"/>
    </source>
</evidence>